<feature type="domain" description="Zn(2)-C6 fungal-type" evidence="3">
    <location>
        <begin position="30"/>
        <end position="60"/>
    </location>
</feature>
<evidence type="ECO:0000259" key="3">
    <source>
        <dbReference type="PROSITE" id="PS50048"/>
    </source>
</evidence>
<dbReference type="GO" id="GO:0000981">
    <property type="term" value="F:DNA-binding transcription factor activity, RNA polymerase II-specific"/>
    <property type="evidence" value="ECO:0007669"/>
    <property type="project" value="InterPro"/>
</dbReference>
<evidence type="ECO:0000313" key="4">
    <source>
        <dbReference type="EMBL" id="KAH7041610.1"/>
    </source>
</evidence>
<accession>A0A9P9BXH1</accession>
<dbReference type="PANTHER" id="PTHR47785:SF7">
    <property type="entry name" value="ZN(II)2CYS6 TRANSCRIPTION FACTOR (EUROFUNG)"/>
    <property type="match status" value="1"/>
</dbReference>
<dbReference type="Gene3D" id="4.10.240.10">
    <property type="entry name" value="Zn(2)-C6 fungal-type DNA-binding domain"/>
    <property type="match status" value="1"/>
</dbReference>
<evidence type="ECO:0000256" key="2">
    <source>
        <dbReference type="SAM" id="MobiDB-lite"/>
    </source>
</evidence>
<dbReference type="PROSITE" id="PS50048">
    <property type="entry name" value="ZN2_CY6_FUNGAL_2"/>
    <property type="match status" value="1"/>
</dbReference>
<feature type="region of interest" description="Disordered" evidence="2">
    <location>
        <begin position="89"/>
        <end position="118"/>
    </location>
</feature>
<dbReference type="PROSITE" id="PS00463">
    <property type="entry name" value="ZN2_CY6_FUNGAL_1"/>
    <property type="match status" value="1"/>
</dbReference>
<dbReference type="PANTHER" id="PTHR47785">
    <property type="entry name" value="ZN(II)2CYS6 TRANSCRIPTION FACTOR (EUROFUNG)-RELATED-RELATED"/>
    <property type="match status" value="1"/>
</dbReference>
<dbReference type="SMART" id="SM00066">
    <property type="entry name" value="GAL4"/>
    <property type="match status" value="1"/>
</dbReference>
<dbReference type="InterPro" id="IPR001138">
    <property type="entry name" value="Zn2Cys6_DnaBD"/>
</dbReference>
<feature type="region of interest" description="Disordered" evidence="2">
    <location>
        <begin position="1"/>
        <end position="23"/>
    </location>
</feature>
<dbReference type="CDD" id="cd00067">
    <property type="entry name" value="GAL4"/>
    <property type="match status" value="1"/>
</dbReference>
<dbReference type="CDD" id="cd12148">
    <property type="entry name" value="fungal_TF_MHR"/>
    <property type="match status" value="1"/>
</dbReference>
<dbReference type="Pfam" id="PF00172">
    <property type="entry name" value="Zn_clus"/>
    <property type="match status" value="1"/>
</dbReference>
<gene>
    <name evidence="4" type="ORF">B0I36DRAFT_392727</name>
</gene>
<keyword evidence="1" id="KW-0539">Nucleus</keyword>
<name>A0A9P9BXH1_9PEZI</name>
<evidence type="ECO:0000313" key="5">
    <source>
        <dbReference type="Proteomes" id="UP000756346"/>
    </source>
</evidence>
<dbReference type="InterPro" id="IPR053181">
    <property type="entry name" value="EcdB-like_regulator"/>
</dbReference>
<organism evidence="4 5">
    <name type="scientific">Microdochium trichocladiopsis</name>
    <dbReference type="NCBI Taxonomy" id="1682393"/>
    <lineage>
        <taxon>Eukaryota</taxon>
        <taxon>Fungi</taxon>
        <taxon>Dikarya</taxon>
        <taxon>Ascomycota</taxon>
        <taxon>Pezizomycotina</taxon>
        <taxon>Sordariomycetes</taxon>
        <taxon>Xylariomycetidae</taxon>
        <taxon>Xylariales</taxon>
        <taxon>Microdochiaceae</taxon>
        <taxon>Microdochium</taxon>
    </lineage>
</organism>
<dbReference type="OrthoDB" id="4356994at2759"/>
<dbReference type="GO" id="GO:0008270">
    <property type="term" value="F:zinc ion binding"/>
    <property type="evidence" value="ECO:0007669"/>
    <property type="project" value="InterPro"/>
</dbReference>
<sequence length="598" mass="66482">MNPATGDPARRSRPAPRGTASYQRKRAVKACQVCRARRTKCDNLKPSCSFCLKVGAVCIQSAEDLSSFDPASLKILERLDSLEQLMRSSLPATDEQGPPAKKRARPTTSHVDPPEAQVGGTRVDVSMVLPPSSEEMLSWSYSVDDTGTLELQHGTPQHHVSSPPGLVAVPEDPRLVKALLDNFFNYVHVKNPILDEVSTRRMVLGKAVEGLGFDWSPESCLALLICALGSLATPFGPSPDTMPGTAAYAHAQAYFQAAQKRMGLLFVAEDIIAPQCFFLAGVFMMCNFQSTKAWRYFVQALVGCQEFKFLTNAPGRPDQLDETPHQAIYWSAWKSEREVRGDVRRPDFLVSDHDTRLYPSFFPTPPAPRADAVRMPLMEADQTREQISWYFYLAEISLRRLTARVSAEMVAMMETHASRHMFLESMAAALSSYEAQANEWQASLPPCLSLEAPPEQDDVCRFVLRGHLINLYETLYWPFLAVFLDEEGLGLQTGALNAFSEQAQRGLENHMARLLVNKAGYHHRHHGTDPLLRSCSRTALTLLAMSRTQGARGGGGLSQALHLLAFWSPETDRYSEVRVTLCRGLAEAKSHNYRLRGP</sequence>
<dbReference type="InterPro" id="IPR036864">
    <property type="entry name" value="Zn2-C6_fun-type_DNA-bd_sf"/>
</dbReference>
<reference evidence="4" key="1">
    <citation type="journal article" date="2021" name="Nat. Commun.">
        <title>Genetic determinants of endophytism in the Arabidopsis root mycobiome.</title>
        <authorList>
            <person name="Mesny F."/>
            <person name="Miyauchi S."/>
            <person name="Thiergart T."/>
            <person name="Pickel B."/>
            <person name="Atanasova L."/>
            <person name="Karlsson M."/>
            <person name="Huettel B."/>
            <person name="Barry K.W."/>
            <person name="Haridas S."/>
            <person name="Chen C."/>
            <person name="Bauer D."/>
            <person name="Andreopoulos W."/>
            <person name="Pangilinan J."/>
            <person name="LaButti K."/>
            <person name="Riley R."/>
            <person name="Lipzen A."/>
            <person name="Clum A."/>
            <person name="Drula E."/>
            <person name="Henrissat B."/>
            <person name="Kohler A."/>
            <person name="Grigoriev I.V."/>
            <person name="Martin F.M."/>
            <person name="Hacquard S."/>
        </authorList>
    </citation>
    <scope>NUCLEOTIDE SEQUENCE</scope>
    <source>
        <strain evidence="4">MPI-CAGE-CH-0230</strain>
    </source>
</reference>
<protein>
    <recommendedName>
        <fullName evidence="3">Zn(2)-C6 fungal-type domain-containing protein</fullName>
    </recommendedName>
</protein>
<evidence type="ECO:0000256" key="1">
    <source>
        <dbReference type="ARBA" id="ARBA00023242"/>
    </source>
</evidence>
<dbReference type="Proteomes" id="UP000756346">
    <property type="component" value="Unassembled WGS sequence"/>
</dbReference>
<dbReference type="EMBL" id="JAGTJQ010000001">
    <property type="protein sequence ID" value="KAH7041610.1"/>
    <property type="molecule type" value="Genomic_DNA"/>
</dbReference>
<proteinExistence type="predicted"/>
<dbReference type="GeneID" id="70190989"/>
<dbReference type="AlphaFoldDB" id="A0A9P9BXH1"/>
<keyword evidence="5" id="KW-1185">Reference proteome</keyword>
<dbReference type="RefSeq" id="XP_046019665.1">
    <property type="nucleotide sequence ID" value="XM_046161443.1"/>
</dbReference>
<dbReference type="SUPFAM" id="SSF57701">
    <property type="entry name" value="Zn2/Cys6 DNA-binding domain"/>
    <property type="match status" value="1"/>
</dbReference>
<comment type="caution">
    <text evidence="4">The sequence shown here is derived from an EMBL/GenBank/DDBJ whole genome shotgun (WGS) entry which is preliminary data.</text>
</comment>